<reference evidence="2" key="1">
    <citation type="journal article" date="2020" name="mSystems">
        <title>Genome- and Community-Level Interaction Insights into Carbon Utilization and Element Cycling Functions of Hydrothermarchaeota in Hydrothermal Sediment.</title>
        <authorList>
            <person name="Zhou Z."/>
            <person name="Liu Y."/>
            <person name="Xu W."/>
            <person name="Pan J."/>
            <person name="Luo Z.H."/>
            <person name="Li M."/>
        </authorList>
    </citation>
    <scope>NUCLEOTIDE SEQUENCE [LARGE SCALE GENOMIC DNA]</scope>
    <source>
        <strain evidence="2">SpSt-914</strain>
    </source>
</reference>
<keyword evidence="2" id="KW-0482">Metalloprotease</keyword>
<accession>A0A7V3UYX8</accession>
<dbReference type="GO" id="GO:0008237">
    <property type="term" value="F:metallopeptidase activity"/>
    <property type="evidence" value="ECO:0007669"/>
    <property type="project" value="UniProtKB-KW"/>
</dbReference>
<name>A0A7V3UYX8_UNCW3</name>
<sequence>MVRGLSGVVLILGIALAMPPLPGNNRRIRMQGEMERASVRRMLTDRAGRLLVVLVDFSDNQHRWTEADFQRLIFGAGTGSMKDYYQEVSFNNLVLGGEVVGWVRLSNPYSYYLGDSFGIYGSFPHNSQGLVRDVVQAIDGTVDFSRYDWDRDGFVDGLLLVHAGPGAEETGQPDNIWSHKWQLSDNVFGSPGPVQTGDNVSVDEYSIQPERFGDGTLVTIGVFCHEFGHLLGLPDLYDTDYSSSGLGMFCLMAGGGWARADASKPYGSSPTHLNAWCKYLLGWVVPDSVEVGVRDSIEPASLPASSTVAVCYRILENPGGVDWSAGKPGIGEYFMVENRQRFGFDRGLPGTGLLILHIDESRLNNDDEHQPLVGILRADRSPNFALGPDDRGSDAHLWKQSDTGVRNFTIPSTAFYNGVQSGVVIENISASDSVMFANLKIAPLFLGKVYSFPNPVVVKDQRAQATIVYTPTDSVRLAGQFPSFTIRIYNIAGEPVRVLDKPGVEIMPEYRAGVWDLRNQQHRPVTSGMYFYIVEIEEPGIKELNIGRLTIVR</sequence>
<dbReference type="Gene3D" id="2.60.40.4070">
    <property type="match status" value="1"/>
</dbReference>
<keyword evidence="2" id="KW-0378">Hydrolase</keyword>
<evidence type="ECO:0000259" key="1">
    <source>
        <dbReference type="Pfam" id="PF05547"/>
    </source>
</evidence>
<comment type="caution">
    <text evidence="2">The sequence shown here is derived from an EMBL/GenBank/DDBJ whole genome shotgun (WGS) entry which is preliminary data.</text>
</comment>
<dbReference type="InterPro" id="IPR008757">
    <property type="entry name" value="Peptidase_M6-like_domain"/>
</dbReference>
<dbReference type="Pfam" id="PF05547">
    <property type="entry name" value="Peptidase_M6"/>
    <property type="match status" value="1"/>
</dbReference>
<dbReference type="AlphaFoldDB" id="A0A7V3UYX8"/>
<organism evidence="2">
    <name type="scientific">candidate division WOR-3 bacterium</name>
    <dbReference type="NCBI Taxonomy" id="2052148"/>
    <lineage>
        <taxon>Bacteria</taxon>
        <taxon>Bacteria division WOR-3</taxon>
    </lineage>
</organism>
<keyword evidence="2" id="KW-0645">Protease</keyword>
<proteinExistence type="predicted"/>
<gene>
    <name evidence="2" type="ORF">ENX16_00280</name>
</gene>
<dbReference type="SUPFAM" id="SSF55486">
    <property type="entry name" value="Metalloproteases ('zincins'), catalytic domain"/>
    <property type="match status" value="1"/>
</dbReference>
<evidence type="ECO:0000313" key="2">
    <source>
        <dbReference type="EMBL" id="HGD12514.1"/>
    </source>
</evidence>
<dbReference type="EMBL" id="DTMZ01000003">
    <property type="protein sequence ID" value="HGD12514.1"/>
    <property type="molecule type" value="Genomic_DNA"/>
</dbReference>
<dbReference type="PANTHER" id="PTHR41775:SF1">
    <property type="entry name" value="PEPTIDASE M6-LIKE DOMAIN-CONTAINING PROTEIN"/>
    <property type="match status" value="1"/>
</dbReference>
<dbReference type="NCBIfam" id="TIGR03296">
    <property type="entry name" value="M6dom_TIGR03296"/>
    <property type="match status" value="1"/>
</dbReference>
<dbReference type="GO" id="GO:0006508">
    <property type="term" value="P:proteolysis"/>
    <property type="evidence" value="ECO:0007669"/>
    <property type="project" value="UniProtKB-KW"/>
</dbReference>
<feature type="domain" description="Peptidase M6-like" evidence="1">
    <location>
        <begin position="61"/>
        <end position="283"/>
    </location>
</feature>
<dbReference type="PANTHER" id="PTHR41775">
    <property type="entry name" value="SECRETED PROTEIN-RELATED"/>
    <property type="match status" value="1"/>
</dbReference>
<protein>
    <submittedName>
        <fullName evidence="2">M6 family metalloprotease domain-containing protein</fullName>
    </submittedName>
</protein>